<dbReference type="EMBL" id="CP003630">
    <property type="protein sequence ID" value="AFZ18950.1"/>
    <property type="molecule type" value="Genomic_DNA"/>
</dbReference>
<dbReference type="eggNOG" id="ENOG5033GTP">
    <property type="taxonomic scope" value="Bacteria"/>
</dbReference>
<keyword evidence="2" id="KW-1185">Reference proteome</keyword>
<gene>
    <name evidence="1" type="ORF">Mic7113_3211</name>
</gene>
<accession>K9WEW5</accession>
<protein>
    <submittedName>
        <fullName evidence="1">Uncharacterized protein</fullName>
    </submittedName>
</protein>
<dbReference type="Proteomes" id="UP000010471">
    <property type="component" value="Chromosome"/>
</dbReference>
<sequence length="78" mass="9146">MKTQWKNRWVKVTIWLAIEIILNLLGLDNLADYSEFIFEQKMAIATNQPQMVALVPPHYPAERQITSLFPHTQRHSNV</sequence>
<reference evidence="1 2" key="1">
    <citation type="submission" date="2012-06" db="EMBL/GenBank/DDBJ databases">
        <title>Finished chromosome of genome of Microcoleus sp. PCC 7113.</title>
        <authorList>
            <consortium name="US DOE Joint Genome Institute"/>
            <person name="Gugger M."/>
            <person name="Coursin T."/>
            <person name="Rippka R."/>
            <person name="Tandeau De Marsac N."/>
            <person name="Huntemann M."/>
            <person name="Wei C.-L."/>
            <person name="Han J."/>
            <person name="Detter J.C."/>
            <person name="Han C."/>
            <person name="Tapia R."/>
            <person name="Chen A."/>
            <person name="Kyrpides N."/>
            <person name="Mavromatis K."/>
            <person name="Markowitz V."/>
            <person name="Szeto E."/>
            <person name="Ivanova N."/>
            <person name="Pagani I."/>
            <person name="Pati A."/>
            <person name="Goodwin L."/>
            <person name="Nordberg H.P."/>
            <person name="Cantor M.N."/>
            <person name="Hua S.X."/>
            <person name="Woyke T."/>
            <person name="Kerfeld C.A."/>
        </authorList>
    </citation>
    <scope>NUCLEOTIDE SEQUENCE [LARGE SCALE GENOMIC DNA]</scope>
    <source>
        <strain evidence="1 2">PCC 7113</strain>
    </source>
</reference>
<dbReference type="RefSeq" id="WP_015183094.1">
    <property type="nucleotide sequence ID" value="NC_019738.1"/>
</dbReference>
<organism evidence="1 2">
    <name type="scientific">Allocoleopsis franciscana PCC 7113</name>
    <dbReference type="NCBI Taxonomy" id="1173027"/>
    <lineage>
        <taxon>Bacteria</taxon>
        <taxon>Bacillati</taxon>
        <taxon>Cyanobacteriota</taxon>
        <taxon>Cyanophyceae</taxon>
        <taxon>Coleofasciculales</taxon>
        <taxon>Coleofasciculaceae</taxon>
        <taxon>Allocoleopsis</taxon>
        <taxon>Allocoleopsis franciscana</taxon>
    </lineage>
</organism>
<dbReference type="HOGENOM" id="CLU_201883_0_0_3"/>
<evidence type="ECO:0000313" key="2">
    <source>
        <dbReference type="Proteomes" id="UP000010471"/>
    </source>
</evidence>
<dbReference type="PATRIC" id="fig|1173027.3.peg.3542"/>
<dbReference type="KEGG" id="mic:Mic7113_3211"/>
<dbReference type="AlphaFoldDB" id="K9WEW5"/>
<dbReference type="OrthoDB" id="468542at2"/>
<evidence type="ECO:0000313" key="1">
    <source>
        <dbReference type="EMBL" id="AFZ18950.1"/>
    </source>
</evidence>
<name>K9WEW5_9CYAN</name>
<proteinExistence type="predicted"/>